<protein>
    <recommendedName>
        <fullName evidence="4">Coil containing protein</fullName>
    </recommendedName>
</protein>
<evidence type="ECO:0000313" key="2">
    <source>
        <dbReference type="EMBL" id="QGZ16071.1"/>
    </source>
</evidence>
<evidence type="ECO:0000313" key="3">
    <source>
        <dbReference type="Proteomes" id="UP000433471"/>
    </source>
</evidence>
<gene>
    <name evidence="2" type="ORF">Kuja_0800</name>
</gene>
<proteinExistence type="predicted"/>
<reference evidence="2 3" key="1">
    <citation type="submission" date="2019-11" db="EMBL/GenBank/DDBJ databases">
        <title>Characterization of a novel member of the family Ackermannviridae.</title>
        <authorList>
            <person name="Maina A.N."/>
            <person name="Mwaura F.B."/>
            <person name="Jumba M."/>
        </authorList>
    </citation>
    <scope>NUCLEOTIDE SEQUENCE [LARGE SCALE GENOMIC DNA]</scope>
</reference>
<dbReference type="EMBL" id="MN718199">
    <property type="protein sequence ID" value="QGZ16071.1"/>
    <property type="molecule type" value="Genomic_DNA"/>
</dbReference>
<accession>A0A6B9J5D2</accession>
<feature type="coiled-coil region" evidence="1">
    <location>
        <begin position="36"/>
        <end position="63"/>
    </location>
</feature>
<evidence type="ECO:0000256" key="1">
    <source>
        <dbReference type="SAM" id="Coils"/>
    </source>
</evidence>
<sequence length="66" mass="7774">MKNYEIRSNNQGKTVGIYRRSDGSPVVVRNFSWFSNNSLTSATKELNEIMEILEQEKEYEQQRNSK</sequence>
<name>A0A6B9J5D2_9CAUD</name>
<keyword evidence="1" id="KW-0175">Coiled coil</keyword>
<evidence type="ECO:0008006" key="4">
    <source>
        <dbReference type="Google" id="ProtNLM"/>
    </source>
</evidence>
<dbReference type="Proteomes" id="UP000433471">
    <property type="component" value="Segment"/>
</dbReference>
<organism evidence="2 3">
    <name type="scientific">Vibrio phage vB_VchM_Kuja</name>
    <dbReference type="NCBI Taxonomy" id="2686437"/>
    <lineage>
        <taxon>Viruses</taxon>
        <taxon>Duplodnaviria</taxon>
        <taxon>Heunggongvirae</taxon>
        <taxon>Uroviricota</taxon>
        <taxon>Caudoviricetes</taxon>
        <taxon>Pantevenvirales</taxon>
        <taxon>Ackermannviridae</taxon>
        <taxon>Kujavirus</taxon>
        <taxon>Kujavirus kuja</taxon>
    </lineage>
</organism>
<keyword evidence="3" id="KW-1185">Reference proteome</keyword>